<proteinExistence type="predicted"/>
<comment type="caution">
    <text evidence="1">The sequence shown here is derived from an EMBL/GenBank/DDBJ whole genome shotgun (WGS) entry which is preliminary data.</text>
</comment>
<name>A0ACB5T7N2_AMBMO</name>
<accession>A0ACB5T7N2</accession>
<keyword evidence="2" id="KW-1185">Reference proteome</keyword>
<evidence type="ECO:0000313" key="1">
    <source>
        <dbReference type="EMBL" id="GME82827.1"/>
    </source>
</evidence>
<reference evidence="1" key="1">
    <citation type="submission" date="2023-04" db="EMBL/GenBank/DDBJ databases">
        <title>Ambrosiozyma monospora NBRC 10751.</title>
        <authorList>
            <person name="Ichikawa N."/>
            <person name="Sato H."/>
            <person name="Tonouchi N."/>
        </authorList>
    </citation>
    <scope>NUCLEOTIDE SEQUENCE</scope>
    <source>
        <strain evidence="1">NBRC 10751</strain>
    </source>
</reference>
<organism evidence="1 2">
    <name type="scientific">Ambrosiozyma monospora</name>
    <name type="common">Yeast</name>
    <name type="synonym">Endomycopsis monosporus</name>
    <dbReference type="NCBI Taxonomy" id="43982"/>
    <lineage>
        <taxon>Eukaryota</taxon>
        <taxon>Fungi</taxon>
        <taxon>Dikarya</taxon>
        <taxon>Ascomycota</taxon>
        <taxon>Saccharomycotina</taxon>
        <taxon>Pichiomycetes</taxon>
        <taxon>Pichiales</taxon>
        <taxon>Pichiaceae</taxon>
        <taxon>Ambrosiozyma</taxon>
    </lineage>
</organism>
<evidence type="ECO:0000313" key="2">
    <source>
        <dbReference type="Proteomes" id="UP001165064"/>
    </source>
</evidence>
<gene>
    <name evidence="1" type="ORF">Amon02_000577000</name>
</gene>
<sequence length="355" mass="40598">MFSIARVFAVRPFKRRIPSLILLSFITVLVITSLSTIKVLKYDGSSAEHQLSIFEKQSGGNIMKSDKQGVKAIPYEVIQGLSTNYILHHSDANNKNSNFSNFNPDSSTINWSKFAYVTYFTSPDYLLSAVLNAKRLRQFNTEADITFLQATRSVSPRTKKLIEKAKTDYQVKVIVVGEIRFRTSDPTWANGFTKFHVFNLTQYDRVIFFDSDCLIYQNMDELFLGLPPAMIYTPAHYLSFRDLEIGKVRGVEGVSSPFRDAKARAMEIDHILGQTSSDDNKREIDVQRVYERLPSANLAIQSMLQNGKKFELADYLFVLEPNEKVFNMLLEECENRNCEAVYDATSTQPILSCYW</sequence>
<protein>
    <submittedName>
        <fullName evidence="1">Unnamed protein product</fullName>
    </submittedName>
</protein>
<dbReference type="Proteomes" id="UP001165064">
    <property type="component" value="Unassembled WGS sequence"/>
</dbReference>
<dbReference type="EMBL" id="BSXS01004341">
    <property type="protein sequence ID" value="GME82827.1"/>
    <property type="molecule type" value="Genomic_DNA"/>
</dbReference>